<dbReference type="EMBL" id="CP101751">
    <property type="protein sequence ID" value="UUC47163.1"/>
    <property type="molecule type" value="Genomic_DNA"/>
</dbReference>
<dbReference type="RefSeq" id="WP_256552799.1">
    <property type="nucleotide sequence ID" value="NZ_CP101751.1"/>
</dbReference>
<dbReference type="Gene3D" id="3.10.490.10">
    <property type="entry name" value="Gamma-glutamyl cyclotransferase-like"/>
    <property type="match status" value="1"/>
</dbReference>
<evidence type="ECO:0008006" key="3">
    <source>
        <dbReference type="Google" id="ProtNLM"/>
    </source>
</evidence>
<evidence type="ECO:0000313" key="2">
    <source>
        <dbReference type="Proteomes" id="UP001059844"/>
    </source>
</evidence>
<sequence length="222" mass="25866">MKDKLQYWIGLSVFLMVVFTSCTDRQPAIKEIKIEPDEVGIIGYGSLTSVKSMESSLGREYKGIFEVTRLKGWKRKWNVFMPNEGEYKKFYYLEKDSAVFPKRIIYLNIEKDPDSFLNCCLFVIKKDDLLKFDQREWIYSKEDVSDDLENIKIVGGKVYAYVALDQFILKEPASKNEAAIRKTYLDILDAAFLDLGESYKKEFYKTTEAFPDSIVVKDLKVK</sequence>
<protein>
    <recommendedName>
        <fullName evidence="3">Gamma-glutamylcyclotransferase</fullName>
    </recommendedName>
</protein>
<keyword evidence="2" id="KW-1185">Reference proteome</keyword>
<gene>
    <name evidence="1" type="ORF">NOX80_08180</name>
</gene>
<proteinExistence type="predicted"/>
<name>A0ABY5IZK4_9FLAO</name>
<dbReference type="Proteomes" id="UP001059844">
    <property type="component" value="Chromosome"/>
</dbReference>
<evidence type="ECO:0000313" key="1">
    <source>
        <dbReference type="EMBL" id="UUC47163.1"/>
    </source>
</evidence>
<accession>A0ABY5IZK4</accession>
<organism evidence="1 2">
    <name type="scientific">Flavobacterium cerinum</name>
    <dbReference type="NCBI Taxonomy" id="2502784"/>
    <lineage>
        <taxon>Bacteria</taxon>
        <taxon>Pseudomonadati</taxon>
        <taxon>Bacteroidota</taxon>
        <taxon>Flavobacteriia</taxon>
        <taxon>Flavobacteriales</taxon>
        <taxon>Flavobacteriaceae</taxon>
        <taxon>Flavobacterium</taxon>
    </lineage>
</organism>
<dbReference type="PROSITE" id="PS51257">
    <property type="entry name" value="PROKAR_LIPOPROTEIN"/>
    <property type="match status" value="1"/>
</dbReference>
<reference evidence="1" key="1">
    <citation type="submission" date="2022-07" db="EMBL/GenBank/DDBJ databases">
        <title>Isolation, identification, and degradation of a PFOSA degrading strain from sewage treatment plant.</title>
        <authorList>
            <person name="Zhang L."/>
            <person name="Huo Y."/>
        </authorList>
    </citation>
    <scope>NUCLEOTIDE SEQUENCE</scope>
    <source>
        <strain evidence="1">C1</strain>
    </source>
</reference>